<evidence type="ECO:0000256" key="2">
    <source>
        <dbReference type="ARBA" id="ARBA00022517"/>
    </source>
</evidence>
<dbReference type="PANTHER" id="PTHR33317:SF4">
    <property type="entry name" value="POLYNUCLEOTIDYL TRANSFERASE, RIBONUCLEASE H-LIKE SUPERFAMILY PROTEIN"/>
    <property type="match status" value="1"/>
</dbReference>
<dbReference type="RefSeq" id="WP_377213886.1">
    <property type="nucleotide sequence ID" value="NZ_JBHTJV010000026.1"/>
</dbReference>
<evidence type="ECO:0000256" key="5">
    <source>
        <dbReference type="HAMAP-Rule" id="MF_00651"/>
    </source>
</evidence>
<dbReference type="InterPro" id="IPR012337">
    <property type="entry name" value="RNaseH-like_sf"/>
</dbReference>
<evidence type="ECO:0000256" key="4">
    <source>
        <dbReference type="ARBA" id="ARBA00022801"/>
    </source>
</evidence>
<accession>A0ABW3FK49</accession>
<evidence type="ECO:0000256" key="1">
    <source>
        <dbReference type="ARBA" id="ARBA00022490"/>
    </source>
</evidence>
<keyword evidence="8" id="KW-1185">Reference proteome</keyword>
<dbReference type="InterPro" id="IPR037027">
    <property type="entry name" value="YqgF/RNaseH-like_dom_sf"/>
</dbReference>
<dbReference type="Pfam" id="PF03652">
    <property type="entry name" value="RuvX"/>
    <property type="match status" value="1"/>
</dbReference>
<dbReference type="SMART" id="SM00732">
    <property type="entry name" value="YqgFc"/>
    <property type="match status" value="1"/>
</dbReference>
<comment type="function">
    <text evidence="5">Could be a nuclease involved in processing of the 5'-end of pre-16S rRNA.</text>
</comment>
<keyword evidence="1 5" id="KW-0963">Cytoplasm</keyword>
<evidence type="ECO:0000313" key="8">
    <source>
        <dbReference type="Proteomes" id="UP001597101"/>
    </source>
</evidence>
<comment type="subcellular location">
    <subcellularLocation>
        <location evidence="5">Cytoplasm</location>
    </subcellularLocation>
</comment>
<dbReference type="EMBL" id="JBHTJV010000026">
    <property type="protein sequence ID" value="MFD0918037.1"/>
    <property type="molecule type" value="Genomic_DNA"/>
</dbReference>
<protein>
    <recommendedName>
        <fullName evidence="5">Putative pre-16S rRNA nuclease</fullName>
        <ecNumber evidence="5">3.1.-.-</ecNumber>
    </recommendedName>
</protein>
<dbReference type="Gene3D" id="3.30.420.140">
    <property type="entry name" value="YqgF/RNase H-like domain"/>
    <property type="match status" value="1"/>
</dbReference>
<dbReference type="NCBIfam" id="TIGR00250">
    <property type="entry name" value="RNAse_H_YqgF"/>
    <property type="match status" value="1"/>
</dbReference>
<organism evidence="7 8">
    <name type="scientific">Pseudahrensia aquimaris</name>
    <dbReference type="NCBI Taxonomy" id="744461"/>
    <lineage>
        <taxon>Bacteria</taxon>
        <taxon>Pseudomonadati</taxon>
        <taxon>Pseudomonadota</taxon>
        <taxon>Alphaproteobacteria</taxon>
        <taxon>Hyphomicrobiales</taxon>
        <taxon>Ahrensiaceae</taxon>
        <taxon>Pseudahrensia</taxon>
    </lineage>
</organism>
<dbReference type="PANTHER" id="PTHR33317">
    <property type="entry name" value="POLYNUCLEOTIDYL TRANSFERASE, RIBONUCLEASE H-LIKE SUPERFAMILY PROTEIN"/>
    <property type="match status" value="1"/>
</dbReference>
<dbReference type="HAMAP" id="MF_00651">
    <property type="entry name" value="Nuclease_YqgF"/>
    <property type="match status" value="1"/>
</dbReference>
<name>A0ABW3FK49_9HYPH</name>
<dbReference type="InterPro" id="IPR006641">
    <property type="entry name" value="YqgF/RNaseH-like_dom"/>
</dbReference>
<feature type="domain" description="YqgF/RNase H-like" evidence="6">
    <location>
        <begin position="20"/>
        <end position="120"/>
    </location>
</feature>
<dbReference type="SUPFAM" id="SSF53098">
    <property type="entry name" value="Ribonuclease H-like"/>
    <property type="match status" value="1"/>
</dbReference>
<proteinExistence type="inferred from homology"/>
<gene>
    <name evidence="7" type="primary">ruvX</name>
    <name evidence="7" type="ORF">ACFQ14_16665</name>
</gene>
<sequence length="159" mass="17646">MNQSDLHDVEAFAARLQGAGRLLALDLGSKTIGLAISDSMWTVASPLHTIKRTKFSKDAAALQEIVAREYIHGLVIGWPINMNGTEGPRCQATSAFQRNLSRLMALPMMYWDERLSSVAAERAMLEADLSRAKRAERIDSVAASVILQAALDRLYEFRR</sequence>
<comment type="similarity">
    <text evidence="5">Belongs to the YqgF HJR family.</text>
</comment>
<dbReference type="Proteomes" id="UP001597101">
    <property type="component" value="Unassembled WGS sequence"/>
</dbReference>
<evidence type="ECO:0000259" key="6">
    <source>
        <dbReference type="SMART" id="SM00732"/>
    </source>
</evidence>
<evidence type="ECO:0000313" key="7">
    <source>
        <dbReference type="EMBL" id="MFD0918037.1"/>
    </source>
</evidence>
<evidence type="ECO:0000256" key="3">
    <source>
        <dbReference type="ARBA" id="ARBA00022722"/>
    </source>
</evidence>
<keyword evidence="4 5" id="KW-0378">Hydrolase</keyword>
<dbReference type="CDD" id="cd16964">
    <property type="entry name" value="YqgF"/>
    <property type="match status" value="1"/>
</dbReference>
<dbReference type="InterPro" id="IPR005227">
    <property type="entry name" value="YqgF"/>
</dbReference>
<comment type="caution">
    <text evidence="7">The sequence shown here is derived from an EMBL/GenBank/DDBJ whole genome shotgun (WGS) entry which is preliminary data.</text>
</comment>
<keyword evidence="2 5" id="KW-0690">Ribosome biogenesis</keyword>
<dbReference type="EC" id="3.1.-.-" evidence="5"/>
<keyword evidence="3 5" id="KW-0540">Nuclease</keyword>
<reference evidence="8" key="1">
    <citation type="journal article" date="2019" name="Int. J. Syst. Evol. Microbiol.">
        <title>The Global Catalogue of Microorganisms (GCM) 10K type strain sequencing project: providing services to taxonomists for standard genome sequencing and annotation.</title>
        <authorList>
            <consortium name="The Broad Institute Genomics Platform"/>
            <consortium name="The Broad Institute Genome Sequencing Center for Infectious Disease"/>
            <person name="Wu L."/>
            <person name="Ma J."/>
        </authorList>
    </citation>
    <scope>NUCLEOTIDE SEQUENCE [LARGE SCALE GENOMIC DNA]</scope>
    <source>
        <strain evidence="8">CCUG 60023</strain>
    </source>
</reference>